<name>T0ZGM7_9ZZZZ</name>
<gene>
    <name evidence="2" type="ORF">B1A_21406</name>
</gene>
<dbReference type="CDD" id="cd02801">
    <property type="entry name" value="DUS_like_FMN"/>
    <property type="match status" value="1"/>
</dbReference>
<dbReference type="Pfam" id="PF01207">
    <property type="entry name" value="Dus"/>
    <property type="match status" value="1"/>
</dbReference>
<dbReference type="SUPFAM" id="SSF51395">
    <property type="entry name" value="FMN-linked oxidoreductases"/>
    <property type="match status" value="1"/>
</dbReference>
<accession>T0ZGM7</accession>
<dbReference type="EMBL" id="AUZX01015819">
    <property type="protein sequence ID" value="EQD28029.1"/>
    <property type="molecule type" value="Genomic_DNA"/>
</dbReference>
<comment type="caution">
    <text evidence="2">The sequence shown here is derived from an EMBL/GenBank/DDBJ whole genome shotgun (WGS) entry which is preliminary data.</text>
</comment>
<feature type="non-terminal residue" evidence="2">
    <location>
        <position position="198"/>
    </location>
</feature>
<dbReference type="GO" id="GO:0017150">
    <property type="term" value="F:tRNA dihydrouridine synthase activity"/>
    <property type="evidence" value="ECO:0007669"/>
    <property type="project" value="TreeGrafter"/>
</dbReference>
<dbReference type="GO" id="GO:0003723">
    <property type="term" value="F:RNA binding"/>
    <property type="evidence" value="ECO:0007669"/>
    <property type="project" value="TreeGrafter"/>
</dbReference>
<organism evidence="2">
    <name type="scientific">mine drainage metagenome</name>
    <dbReference type="NCBI Taxonomy" id="410659"/>
    <lineage>
        <taxon>unclassified sequences</taxon>
        <taxon>metagenomes</taxon>
        <taxon>ecological metagenomes</taxon>
    </lineage>
</organism>
<dbReference type="InterPro" id="IPR013785">
    <property type="entry name" value="Aldolase_TIM"/>
</dbReference>
<dbReference type="Gene3D" id="1.10.1200.80">
    <property type="entry name" value="Putative flavin oxidoreducatase, domain 2"/>
    <property type="match status" value="1"/>
</dbReference>
<dbReference type="AlphaFoldDB" id="T0ZGM7"/>
<protein>
    <submittedName>
        <fullName evidence="2">TIM-barrel protein, nifR3 family</fullName>
    </submittedName>
</protein>
<dbReference type="InterPro" id="IPR024036">
    <property type="entry name" value="tRNA-dHydroUridine_Synthase_C"/>
</dbReference>
<reference evidence="2" key="1">
    <citation type="submission" date="2013-08" db="EMBL/GenBank/DDBJ databases">
        <authorList>
            <person name="Mendez C."/>
            <person name="Richter M."/>
            <person name="Ferrer M."/>
            <person name="Sanchez J."/>
        </authorList>
    </citation>
    <scope>NUCLEOTIDE SEQUENCE</scope>
</reference>
<evidence type="ECO:0000313" key="2">
    <source>
        <dbReference type="EMBL" id="EQD28029.1"/>
    </source>
</evidence>
<dbReference type="Gene3D" id="3.20.20.70">
    <property type="entry name" value="Aldolase class I"/>
    <property type="match status" value="1"/>
</dbReference>
<dbReference type="PANTHER" id="PTHR45846:SF1">
    <property type="entry name" value="TRNA-DIHYDROURIDINE(47) SYNTHASE [NAD(P)(+)]-LIKE"/>
    <property type="match status" value="1"/>
</dbReference>
<reference evidence="2" key="2">
    <citation type="journal article" date="2014" name="ISME J.">
        <title>Microbial stratification in low pH oxic and suboxic macroscopic growths along an acid mine drainage.</title>
        <authorList>
            <person name="Mendez-Garcia C."/>
            <person name="Mesa V."/>
            <person name="Sprenger R.R."/>
            <person name="Richter M."/>
            <person name="Diez M.S."/>
            <person name="Solano J."/>
            <person name="Bargiela R."/>
            <person name="Golyshina O.V."/>
            <person name="Manteca A."/>
            <person name="Ramos J.L."/>
            <person name="Gallego J.R."/>
            <person name="Llorente I."/>
            <person name="Martins Dos Santos V.A."/>
            <person name="Jensen O.N."/>
            <person name="Pelaez A.I."/>
            <person name="Sanchez J."/>
            <person name="Ferrer M."/>
        </authorList>
    </citation>
    <scope>NUCLEOTIDE SEQUENCE</scope>
</reference>
<feature type="non-terminal residue" evidence="2">
    <location>
        <position position="1"/>
    </location>
</feature>
<evidence type="ECO:0000259" key="1">
    <source>
        <dbReference type="Pfam" id="PF01207"/>
    </source>
</evidence>
<feature type="domain" description="DUS-like FMN-binding" evidence="1">
    <location>
        <begin position="9"/>
        <end position="167"/>
    </location>
</feature>
<dbReference type="InterPro" id="IPR035587">
    <property type="entry name" value="DUS-like_FMN-bd"/>
</dbReference>
<dbReference type="PANTHER" id="PTHR45846">
    <property type="entry name" value="TRNA-DIHYDROURIDINE(47) SYNTHASE [NAD(P)(+)]-LIKE"/>
    <property type="match status" value="1"/>
</dbReference>
<sequence>DNHLVAPFLANRLEQVGIAAVTVHGRTTEMRFHGAVRLDAIAAVVAAVHKIPIIGNGDIRTPKDAKYMMAATGCAGVMIGRAALAAPWIFRDVQHYLQTGEILAPPSLEEKCRLMRDHFYNMIRFRNQRVAILEFRKRVSWYAKHINPCRILRDAMRVIDSVEDFEAAINNFLSWRREWESAHPGYCESLESREESET</sequence>
<proteinExistence type="predicted"/>